<evidence type="ECO:0000256" key="1">
    <source>
        <dbReference type="SAM" id="SignalP"/>
    </source>
</evidence>
<keyword evidence="2" id="KW-0560">Oxidoreductase</keyword>
<reference evidence="2" key="2">
    <citation type="journal article" date="2015" name="Data Brief">
        <title>Shoot transcriptome of the giant reed, Arundo donax.</title>
        <authorList>
            <person name="Barrero R.A."/>
            <person name="Guerrero F.D."/>
            <person name="Moolhuijzen P."/>
            <person name="Goolsby J.A."/>
            <person name="Tidwell J."/>
            <person name="Bellgard S.E."/>
            <person name="Bellgard M.I."/>
        </authorList>
    </citation>
    <scope>NUCLEOTIDE SEQUENCE</scope>
    <source>
        <tissue evidence="2">Shoot tissue taken approximately 20 cm above the soil surface</tissue>
    </source>
</reference>
<reference evidence="2" key="1">
    <citation type="submission" date="2014-09" db="EMBL/GenBank/DDBJ databases">
        <authorList>
            <person name="Magalhaes I.L.F."/>
            <person name="Oliveira U."/>
            <person name="Santos F.R."/>
            <person name="Vidigal T.H.D.A."/>
            <person name="Brescovit A.D."/>
            <person name="Santos A.J."/>
        </authorList>
    </citation>
    <scope>NUCLEOTIDE SEQUENCE</scope>
    <source>
        <tissue evidence="2">Shoot tissue taken approximately 20 cm above the soil surface</tissue>
    </source>
</reference>
<keyword evidence="1" id="KW-0732">Signal</keyword>
<protein>
    <submittedName>
        <fullName evidence="2">FAD binding / monooxygenase/ oxidoreductase/ oxidoreductase, acting on paired donors, with incorporation or reduction of molecular oxygen, NADH or NADPH as one donor, and incorporation of one atom...</fullName>
    </submittedName>
</protein>
<evidence type="ECO:0000313" key="2">
    <source>
        <dbReference type="EMBL" id="JAD77550.1"/>
    </source>
</evidence>
<keyword evidence="2" id="KW-0503">Monooxygenase</keyword>
<proteinExistence type="predicted"/>
<feature type="signal peptide" evidence="1">
    <location>
        <begin position="1"/>
        <end position="24"/>
    </location>
</feature>
<dbReference type="GO" id="GO:0004497">
    <property type="term" value="F:monooxygenase activity"/>
    <property type="evidence" value="ECO:0007669"/>
    <property type="project" value="UniProtKB-KW"/>
</dbReference>
<feature type="chain" id="PRO_5002060964" evidence="1">
    <location>
        <begin position="25"/>
        <end position="87"/>
    </location>
</feature>
<dbReference type="EMBL" id="GBRH01220345">
    <property type="protein sequence ID" value="JAD77550.1"/>
    <property type="molecule type" value="Transcribed_RNA"/>
</dbReference>
<organism evidence="2">
    <name type="scientific">Arundo donax</name>
    <name type="common">Giant reed</name>
    <name type="synonym">Donax arundinaceus</name>
    <dbReference type="NCBI Taxonomy" id="35708"/>
    <lineage>
        <taxon>Eukaryota</taxon>
        <taxon>Viridiplantae</taxon>
        <taxon>Streptophyta</taxon>
        <taxon>Embryophyta</taxon>
        <taxon>Tracheophyta</taxon>
        <taxon>Spermatophyta</taxon>
        <taxon>Magnoliopsida</taxon>
        <taxon>Liliopsida</taxon>
        <taxon>Poales</taxon>
        <taxon>Poaceae</taxon>
        <taxon>PACMAD clade</taxon>
        <taxon>Arundinoideae</taxon>
        <taxon>Arundineae</taxon>
        <taxon>Arundo</taxon>
    </lineage>
</organism>
<name>A0A0A9CVY6_ARUDO</name>
<sequence length="87" mass="10381">MCSTLLSLVEAWWAWLLLVHCVANMPLTKHLRVAIIDSNPALKSRNYLTKKQYTRFKGQYCYSCNHFLLQRHWRMGAYSTAKTRFLW</sequence>
<dbReference type="AlphaFoldDB" id="A0A0A9CVY6"/>
<accession>A0A0A9CVY6</accession>